<dbReference type="SMART" id="SM00448">
    <property type="entry name" value="REC"/>
    <property type="match status" value="1"/>
</dbReference>
<keyword evidence="3" id="KW-0808">Transferase</keyword>
<dbReference type="PANTHER" id="PTHR43047">
    <property type="entry name" value="TWO-COMPONENT HISTIDINE PROTEIN KINASE"/>
    <property type="match status" value="1"/>
</dbReference>
<evidence type="ECO:0000259" key="9">
    <source>
        <dbReference type="PROSITE" id="PS50110"/>
    </source>
</evidence>
<organism evidence="11 12">
    <name type="scientific">Nitzschia inconspicua</name>
    <dbReference type="NCBI Taxonomy" id="303405"/>
    <lineage>
        <taxon>Eukaryota</taxon>
        <taxon>Sar</taxon>
        <taxon>Stramenopiles</taxon>
        <taxon>Ochrophyta</taxon>
        <taxon>Bacillariophyta</taxon>
        <taxon>Bacillariophyceae</taxon>
        <taxon>Bacillariophycidae</taxon>
        <taxon>Bacillariales</taxon>
        <taxon>Bacillariaceae</taxon>
        <taxon>Nitzschia</taxon>
    </lineage>
</organism>
<dbReference type="PROSITE" id="PS50839">
    <property type="entry name" value="CHASE"/>
    <property type="match status" value="1"/>
</dbReference>
<keyword evidence="4 11" id="KW-0418">Kinase</keyword>
<reference evidence="11" key="2">
    <citation type="submission" date="2021-04" db="EMBL/GenBank/DDBJ databases">
        <authorList>
            <person name="Podell S."/>
        </authorList>
    </citation>
    <scope>NUCLEOTIDE SEQUENCE</scope>
    <source>
        <strain evidence="11">Hildebrandi</strain>
    </source>
</reference>
<feature type="domain" description="CHASE" evidence="10">
    <location>
        <begin position="277"/>
        <end position="329"/>
    </location>
</feature>
<accession>A0A9K3LRE6</accession>
<gene>
    <name evidence="11" type="ORF">IV203_038775</name>
</gene>
<dbReference type="PROSITE" id="PS50109">
    <property type="entry name" value="HIS_KIN"/>
    <property type="match status" value="1"/>
</dbReference>
<dbReference type="AlphaFoldDB" id="A0A9K3LRE6"/>
<proteinExistence type="predicted"/>
<evidence type="ECO:0000313" key="11">
    <source>
        <dbReference type="EMBL" id="KAG7365571.1"/>
    </source>
</evidence>
<dbReference type="OrthoDB" id="42472at2759"/>
<sequence length="1069" mass="119710">MRKRPSSSNSNSLVVFDEPTGSQFNSSSSENSNANINVVKSQMENSTTIRKRTRPGLPNRNDSPHVLNRGGGSSISDRRSEQSVSTYCCGGMFCNLRCNARSQSWMYTVLIILLGGAACTSVLVLGVQSAHRSSQKLFQRQAAEVVSSLKSSWREYETVLLWIHESCDKMPIANATADNDDGTSIYDQIGFCTRQEFSHLARHLDSLKLQLRSFQIAPNISHAHRPALEGKSSRFYESLSPLNNQYNKIIFPYIGITNVTFDKKTGDILERIPATEQPFYYPVHYVHPLTDERNQAVIEMDLFGDPEIRGDIAKAFQKFQPIMSHRFRMNTKYDADEEKNSLWEVAVVHPGIDTQIPRGAALVGKENSDHKHNHHHIARIVFRPANIMQRSITSVEFPERGGMLLYVFDATKKSGEASAQSTFLAGLSRFDNGTLRYLQEIDYSALENKEVPHISRSHRENLDIADHEWTIIAVPTGYAYAPSFEFVVIGSVLLFLGTIVVACLHYRSVVRAGELRSLKSEQTREKATYSLLQAQRERHLNDFIAHEVRNPLSSALAALSFIRDGVTHIPNNDVRMSLTNDVSTVQNSLDYINDLLRNMLDVHRTSEEDFALRYSVTNLKNALLIPVKDIASSRNRGRDVKFLVESSTRLWVEVDPLRLEQVLLNLAMDAAKYVDDGGFVRLRADVVKERVHLYVEDSGSGIPVENRDRLFQRYPQSLGLISQGTGVGLHICKTLVGLMGAKIWLDDSYDSGVIGRPGARFVIDLQRPPMTRCHQSPTGFCDGSCSCWQNGGDAFHARRESSSGYFSSPSRDDDDVVGACPNVENSASSTMDITLDVNEHSASVDEELLNLEEGCCSLLARNQRDEAPPTESTSPPAPKNERSVAVSAVDTAPSQVHKDTEDGTDSLPESLSLLFVDDDKTLRKLFCRSARRLHHAWQVSEAPNGETALEMVKENHYDLIFMDQYMESTSQQLLGTEVVRTMRDSQLVDETTTICGLSANEEKERFLSAGADYFLLKPIQCSKDALRDQILRVLREASNCLEKERKDPIQQVVGQATTSHGRQQRRSSC</sequence>
<keyword evidence="7" id="KW-0472">Membrane</keyword>
<dbReference type="EC" id="2.7.13.3" evidence="2"/>
<keyword evidence="7" id="KW-0812">Transmembrane</keyword>
<keyword evidence="12" id="KW-1185">Reference proteome</keyword>
<dbReference type="InterPro" id="IPR003594">
    <property type="entry name" value="HATPase_dom"/>
</dbReference>
<feature type="domain" description="Histidine kinase" evidence="8">
    <location>
        <begin position="543"/>
        <end position="769"/>
    </location>
</feature>
<dbReference type="PROSITE" id="PS50110">
    <property type="entry name" value="RESPONSE_REGULATORY"/>
    <property type="match status" value="1"/>
</dbReference>
<feature type="compositionally biased region" description="Polar residues" evidence="6">
    <location>
        <begin position="1"/>
        <end position="13"/>
    </location>
</feature>
<name>A0A9K3LRE6_9STRA</name>
<evidence type="ECO:0000256" key="1">
    <source>
        <dbReference type="ARBA" id="ARBA00000085"/>
    </source>
</evidence>
<feature type="region of interest" description="Disordered" evidence="6">
    <location>
        <begin position="862"/>
        <end position="907"/>
    </location>
</feature>
<dbReference type="CDD" id="cd17546">
    <property type="entry name" value="REC_hyHK_CKI1_RcsC-like"/>
    <property type="match status" value="1"/>
</dbReference>
<dbReference type="SMART" id="SM00388">
    <property type="entry name" value="HisKA"/>
    <property type="match status" value="1"/>
</dbReference>
<feature type="compositionally biased region" description="Low complexity" evidence="6">
    <location>
        <begin position="25"/>
        <end position="37"/>
    </location>
</feature>
<evidence type="ECO:0000259" key="10">
    <source>
        <dbReference type="PROSITE" id="PS50839"/>
    </source>
</evidence>
<dbReference type="Pfam" id="PF02518">
    <property type="entry name" value="HATPase_c"/>
    <property type="match status" value="1"/>
</dbReference>
<feature type="domain" description="Response regulatory" evidence="9">
    <location>
        <begin position="912"/>
        <end position="1032"/>
    </location>
</feature>
<feature type="modified residue" description="4-aspartylphosphate" evidence="5">
    <location>
        <position position="963"/>
    </location>
</feature>
<feature type="compositionally biased region" description="Polar residues" evidence="6">
    <location>
        <begin position="38"/>
        <end position="48"/>
    </location>
</feature>
<feature type="region of interest" description="Disordered" evidence="6">
    <location>
        <begin position="1"/>
        <end position="78"/>
    </location>
</feature>
<dbReference type="Proteomes" id="UP000693970">
    <property type="component" value="Unassembled WGS sequence"/>
</dbReference>
<evidence type="ECO:0000256" key="6">
    <source>
        <dbReference type="SAM" id="MobiDB-lite"/>
    </source>
</evidence>
<dbReference type="SMART" id="SM00387">
    <property type="entry name" value="HATPase_c"/>
    <property type="match status" value="1"/>
</dbReference>
<dbReference type="Pfam" id="PF00072">
    <property type="entry name" value="Response_reg"/>
    <property type="match status" value="1"/>
</dbReference>
<evidence type="ECO:0000256" key="3">
    <source>
        <dbReference type="ARBA" id="ARBA00022679"/>
    </source>
</evidence>
<evidence type="ECO:0000256" key="2">
    <source>
        <dbReference type="ARBA" id="ARBA00012438"/>
    </source>
</evidence>
<dbReference type="GO" id="GO:0000155">
    <property type="term" value="F:phosphorelay sensor kinase activity"/>
    <property type="evidence" value="ECO:0007669"/>
    <property type="project" value="InterPro"/>
</dbReference>
<dbReference type="CDD" id="cd00082">
    <property type="entry name" value="HisKA"/>
    <property type="match status" value="1"/>
</dbReference>
<evidence type="ECO:0000256" key="7">
    <source>
        <dbReference type="SAM" id="Phobius"/>
    </source>
</evidence>
<evidence type="ECO:0000259" key="8">
    <source>
        <dbReference type="PROSITE" id="PS50109"/>
    </source>
</evidence>
<keyword evidence="7" id="KW-1133">Transmembrane helix</keyword>
<comment type="caution">
    <text evidence="11">The sequence shown here is derived from an EMBL/GenBank/DDBJ whole genome shotgun (WGS) entry which is preliminary data.</text>
</comment>
<comment type="catalytic activity">
    <reaction evidence="1">
        <text>ATP + protein L-histidine = ADP + protein N-phospho-L-histidine.</text>
        <dbReference type="EC" id="2.7.13.3"/>
    </reaction>
</comment>
<dbReference type="InterPro" id="IPR003661">
    <property type="entry name" value="HisK_dim/P_dom"/>
</dbReference>
<evidence type="ECO:0000256" key="4">
    <source>
        <dbReference type="ARBA" id="ARBA00022777"/>
    </source>
</evidence>
<dbReference type="Pfam" id="PF03924">
    <property type="entry name" value="CHASE"/>
    <property type="match status" value="1"/>
</dbReference>
<keyword evidence="5" id="KW-0597">Phosphoprotein</keyword>
<dbReference type="EMBL" id="JAGRRH010000009">
    <property type="protein sequence ID" value="KAG7365571.1"/>
    <property type="molecule type" value="Genomic_DNA"/>
</dbReference>
<evidence type="ECO:0000313" key="12">
    <source>
        <dbReference type="Proteomes" id="UP000693970"/>
    </source>
</evidence>
<dbReference type="InterPro" id="IPR001789">
    <property type="entry name" value="Sig_transdc_resp-reg_receiver"/>
</dbReference>
<dbReference type="InterPro" id="IPR006189">
    <property type="entry name" value="CHASE_dom"/>
</dbReference>
<feature type="transmembrane region" description="Helical" evidence="7">
    <location>
        <begin position="105"/>
        <end position="127"/>
    </location>
</feature>
<evidence type="ECO:0000256" key="5">
    <source>
        <dbReference type="PROSITE-ProRule" id="PRU00169"/>
    </source>
</evidence>
<dbReference type="InterPro" id="IPR005467">
    <property type="entry name" value="His_kinase_dom"/>
</dbReference>
<reference evidence="11" key="1">
    <citation type="journal article" date="2021" name="Sci. Rep.">
        <title>Diploid genomic architecture of Nitzschia inconspicua, an elite biomass production diatom.</title>
        <authorList>
            <person name="Oliver A."/>
            <person name="Podell S."/>
            <person name="Pinowska A."/>
            <person name="Traller J.C."/>
            <person name="Smith S.R."/>
            <person name="McClure R."/>
            <person name="Beliaev A."/>
            <person name="Bohutskyi P."/>
            <person name="Hill E.A."/>
            <person name="Rabines A."/>
            <person name="Zheng H."/>
            <person name="Allen L.Z."/>
            <person name="Kuo A."/>
            <person name="Grigoriev I.V."/>
            <person name="Allen A.E."/>
            <person name="Hazlebeck D."/>
            <person name="Allen E.E."/>
        </authorList>
    </citation>
    <scope>NUCLEOTIDE SEQUENCE</scope>
    <source>
        <strain evidence="11">Hildebrandi</strain>
    </source>
</reference>
<protein>
    <recommendedName>
        <fullName evidence="2">histidine kinase</fullName>
        <ecNumber evidence="2">2.7.13.3</ecNumber>
    </recommendedName>
</protein>
<dbReference type="Pfam" id="PF00512">
    <property type="entry name" value="HisKA"/>
    <property type="match status" value="1"/>
</dbReference>